<evidence type="ECO:0000256" key="7">
    <source>
        <dbReference type="ARBA" id="ARBA00023136"/>
    </source>
</evidence>
<evidence type="ECO:0000256" key="4">
    <source>
        <dbReference type="ARBA" id="ARBA00022679"/>
    </source>
</evidence>
<gene>
    <name evidence="10" type="ORF">KDI_18320</name>
</gene>
<dbReference type="PANTHER" id="PTHR33908:SF11">
    <property type="entry name" value="MEMBRANE PROTEIN"/>
    <property type="match status" value="1"/>
</dbReference>
<keyword evidence="6 8" id="KW-1133">Transmembrane helix</keyword>
<organism evidence="10 11">
    <name type="scientific">Dictyobacter arantiisoli</name>
    <dbReference type="NCBI Taxonomy" id="2014874"/>
    <lineage>
        <taxon>Bacteria</taxon>
        <taxon>Bacillati</taxon>
        <taxon>Chloroflexota</taxon>
        <taxon>Ktedonobacteria</taxon>
        <taxon>Ktedonobacterales</taxon>
        <taxon>Dictyobacteraceae</taxon>
        <taxon>Dictyobacter</taxon>
    </lineage>
</organism>
<evidence type="ECO:0000256" key="3">
    <source>
        <dbReference type="ARBA" id="ARBA00022676"/>
    </source>
</evidence>
<dbReference type="PANTHER" id="PTHR33908">
    <property type="entry name" value="MANNOSYLTRANSFERASE YKCB-RELATED"/>
    <property type="match status" value="1"/>
</dbReference>
<accession>A0A5A5TA42</accession>
<feature type="transmembrane region" description="Helical" evidence="8">
    <location>
        <begin position="354"/>
        <end position="374"/>
    </location>
</feature>
<evidence type="ECO:0000259" key="9">
    <source>
        <dbReference type="Pfam" id="PF13231"/>
    </source>
</evidence>
<comment type="subcellular location">
    <subcellularLocation>
        <location evidence="1">Cell membrane</location>
        <topology evidence="1">Multi-pass membrane protein</topology>
    </subcellularLocation>
</comment>
<feature type="transmembrane region" description="Helical" evidence="8">
    <location>
        <begin position="298"/>
        <end position="320"/>
    </location>
</feature>
<dbReference type="AlphaFoldDB" id="A0A5A5TA42"/>
<dbReference type="EMBL" id="BIXY01000020">
    <property type="protein sequence ID" value="GCF08268.1"/>
    <property type="molecule type" value="Genomic_DNA"/>
</dbReference>
<feature type="transmembrane region" description="Helical" evidence="8">
    <location>
        <begin position="189"/>
        <end position="218"/>
    </location>
</feature>
<feature type="transmembrane region" description="Helical" evidence="8">
    <location>
        <begin position="327"/>
        <end position="348"/>
    </location>
</feature>
<evidence type="ECO:0000256" key="2">
    <source>
        <dbReference type="ARBA" id="ARBA00022475"/>
    </source>
</evidence>
<keyword evidence="4" id="KW-0808">Transferase</keyword>
<dbReference type="Pfam" id="PF13231">
    <property type="entry name" value="PMT_2"/>
    <property type="match status" value="1"/>
</dbReference>
<feature type="transmembrane region" description="Helical" evidence="8">
    <location>
        <begin position="108"/>
        <end position="128"/>
    </location>
</feature>
<keyword evidence="5 8" id="KW-0812">Transmembrane</keyword>
<keyword evidence="2" id="KW-1003">Cell membrane</keyword>
<protein>
    <recommendedName>
        <fullName evidence="9">Glycosyltransferase RgtA/B/C/D-like domain-containing protein</fullName>
    </recommendedName>
</protein>
<keyword evidence="3" id="KW-0328">Glycosyltransferase</keyword>
<evidence type="ECO:0000256" key="6">
    <source>
        <dbReference type="ARBA" id="ARBA00022989"/>
    </source>
</evidence>
<sequence length="600" mass="67487">MKRTIRWQNWILLGLVCLSFGLRVYGLNWDAGQNFHPDEREILFHVTALSWPTSWAQFVNPATSPLNPQFFAYGSFPIYFLALLGYLLRLDLHVATNFVPLTLIGRVVSALFDTGTVFLTGCLGGVLANKTKQLQSYAWGVKLFATALMTFAPLDLQLSHFYTVDTLLVFFVTLTILACVILVDTEKPLRWAALAGLAYGLAMATKISAAPLVAPLLIAVGLRWYQRKEVLEIAVVLCWMAALTILLFFVTQPYALLDMSNFIQQVSEQGSLARGGLDLPYVRQFVGTISFLYQGQNIILWGLGVMLGITSFVGLCWLFWMLCRNIFSPWLIIFSWIVVYGAIVGSFFVKFMRYMLPLYPFLVVVAASFLVVMLHKIRWSRQNYLSSLDWITPLLRIGLLLVVLGGTMFQGLALLNVYSTPNTRIQASNWIYQHIPRGSILTYEQWDDALPVTVGNHNPGEYIQQTYLDASGQPATGLDLYGDDTQAKAQKLATFLTQVNVITMPTDRLDKSIPRSPARYPLTTRYYQLLFSGQLGFHLAATFSNHPHLFGITLDDSNADESYSVFDHPTARIFVRDTHTHYTTLQLVAKLLDGIHVPAQ</sequence>
<dbReference type="GO" id="GO:0005886">
    <property type="term" value="C:plasma membrane"/>
    <property type="evidence" value="ECO:0007669"/>
    <property type="project" value="UniProtKB-SubCell"/>
</dbReference>
<feature type="transmembrane region" description="Helical" evidence="8">
    <location>
        <begin position="161"/>
        <end position="183"/>
    </location>
</feature>
<dbReference type="GO" id="GO:0016763">
    <property type="term" value="F:pentosyltransferase activity"/>
    <property type="evidence" value="ECO:0007669"/>
    <property type="project" value="TreeGrafter"/>
</dbReference>
<evidence type="ECO:0000256" key="1">
    <source>
        <dbReference type="ARBA" id="ARBA00004651"/>
    </source>
</evidence>
<keyword evidence="7 8" id="KW-0472">Membrane</keyword>
<evidence type="ECO:0000256" key="8">
    <source>
        <dbReference type="SAM" id="Phobius"/>
    </source>
</evidence>
<evidence type="ECO:0000313" key="10">
    <source>
        <dbReference type="EMBL" id="GCF08268.1"/>
    </source>
</evidence>
<reference evidence="10 11" key="1">
    <citation type="submission" date="2019-01" db="EMBL/GenBank/DDBJ databases">
        <title>Draft genome sequence of Dictyobacter sp. Uno17.</title>
        <authorList>
            <person name="Wang C.M."/>
            <person name="Zheng Y."/>
            <person name="Sakai Y."/>
            <person name="Abe K."/>
            <person name="Yokota A."/>
            <person name="Yabe S."/>
        </authorList>
    </citation>
    <scope>NUCLEOTIDE SEQUENCE [LARGE SCALE GENOMIC DNA]</scope>
    <source>
        <strain evidence="10 11">Uno17</strain>
    </source>
</reference>
<feature type="transmembrane region" description="Helical" evidence="8">
    <location>
        <begin position="70"/>
        <end position="88"/>
    </location>
</feature>
<feature type="transmembrane region" description="Helical" evidence="8">
    <location>
        <begin position="394"/>
        <end position="418"/>
    </location>
</feature>
<feature type="domain" description="Glycosyltransferase RgtA/B/C/D-like" evidence="9">
    <location>
        <begin position="143"/>
        <end position="250"/>
    </location>
</feature>
<comment type="caution">
    <text evidence="10">The sequence shown here is derived from an EMBL/GenBank/DDBJ whole genome shotgun (WGS) entry which is preliminary data.</text>
</comment>
<dbReference type="InterPro" id="IPR038731">
    <property type="entry name" value="RgtA/B/C-like"/>
</dbReference>
<evidence type="ECO:0000313" key="11">
    <source>
        <dbReference type="Proteomes" id="UP000322530"/>
    </source>
</evidence>
<dbReference type="GO" id="GO:0009103">
    <property type="term" value="P:lipopolysaccharide biosynthetic process"/>
    <property type="evidence" value="ECO:0007669"/>
    <property type="project" value="UniProtKB-ARBA"/>
</dbReference>
<dbReference type="RefSeq" id="WP_172631983.1">
    <property type="nucleotide sequence ID" value="NZ_BIXY01000020.1"/>
</dbReference>
<feature type="transmembrane region" description="Helical" evidence="8">
    <location>
        <begin position="230"/>
        <end position="250"/>
    </location>
</feature>
<dbReference type="Proteomes" id="UP000322530">
    <property type="component" value="Unassembled WGS sequence"/>
</dbReference>
<evidence type="ECO:0000256" key="5">
    <source>
        <dbReference type="ARBA" id="ARBA00022692"/>
    </source>
</evidence>
<name>A0A5A5TA42_9CHLR</name>
<proteinExistence type="predicted"/>
<dbReference type="InterPro" id="IPR050297">
    <property type="entry name" value="LipidA_mod_glycosyltrf_83"/>
</dbReference>
<keyword evidence="11" id="KW-1185">Reference proteome</keyword>